<dbReference type="CDD" id="cd21112">
    <property type="entry name" value="alphaLP-like"/>
    <property type="match status" value="1"/>
</dbReference>
<dbReference type="RefSeq" id="WP_067528532.1">
    <property type="nucleotide sequence ID" value="NZ_JABELX010000022.1"/>
</dbReference>
<feature type="signal peptide" evidence="1">
    <location>
        <begin position="1"/>
        <end position="35"/>
    </location>
</feature>
<organism evidence="2 3">
    <name type="scientific">Nocardia uniformis</name>
    <dbReference type="NCBI Taxonomy" id="53432"/>
    <lineage>
        <taxon>Bacteria</taxon>
        <taxon>Bacillati</taxon>
        <taxon>Actinomycetota</taxon>
        <taxon>Actinomycetes</taxon>
        <taxon>Mycobacteriales</taxon>
        <taxon>Nocardiaceae</taxon>
        <taxon>Nocardia</taxon>
    </lineage>
</organism>
<dbReference type="PROSITE" id="PS00135">
    <property type="entry name" value="TRYPSIN_SER"/>
    <property type="match status" value="1"/>
</dbReference>
<sequence>MRKFSARRATVKAATIAFASTVLVGPLFAAAPAFADEVPPAQLAADQLPPELVQAIARDLNMTAAEYLDRSARAQQLRDYAHGLRTERPEEFAGAWLGQDGKPIVAVTSLDAEREVIADGYQTRLAPVSAQNLEIALGQVNSWVAELPMDLSQAINSVAIDFLNSQLVLSVANTPAGHLLNLPTLIANIKVMLSPGSGGPVERRPMGGDTYISAPTSLADSSLQSVDVCSFGFNAVDAGDNALNISAGHCNPNLGKGNEQADVYLPDVRNLASSPQVGTFVNSQLGGRSSLDYSVIRLNETAVRSGMDQPSVRGSNGTTLTVTGVADPITGAPVCKSGQSSTFTCGFVVADRVETQLYTAEGESKTVRGFASSACTLGGDSGGAIVTGTLALGITSGSNAADAPNCNEANSALAQYGGTATLGIPIRAILSDIDAHSGGGLGSGIQVRSRPNLG</sequence>
<dbReference type="InterPro" id="IPR035070">
    <property type="entry name" value="Streptogrisin_prodomain"/>
</dbReference>
<dbReference type="PROSITE" id="PS00134">
    <property type="entry name" value="TRYPSIN_HIS"/>
    <property type="match status" value="1"/>
</dbReference>
<reference evidence="2 3" key="1">
    <citation type="submission" date="2020-05" db="EMBL/GenBank/DDBJ databases">
        <title>MicrobeNet Type strains.</title>
        <authorList>
            <person name="Nicholson A.C."/>
        </authorList>
    </citation>
    <scope>NUCLEOTIDE SEQUENCE [LARGE SCALE GENOMIC DNA]</scope>
    <source>
        <strain evidence="2 3">JCM 3224</strain>
    </source>
</reference>
<keyword evidence="2" id="KW-0645">Protease</keyword>
<evidence type="ECO:0000313" key="2">
    <source>
        <dbReference type="EMBL" id="NNH75462.1"/>
    </source>
</evidence>
<dbReference type="InterPro" id="IPR033116">
    <property type="entry name" value="TRYPSIN_SER"/>
</dbReference>
<evidence type="ECO:0000313" key="3">
    <source>
        <dbReference type="Proteomes" id="UP000586827"/>
    </source>
</evidence>
<dbReference type="InterPro" id="IPR043504">
    <property type="entry name" value="Peptidase_S1_PA_chymotrypsin"/>
</dbReference>
<dbReference type="SUPFAM" id="SSF50494">
    <property type="entry name" value="Trypsin-like serine proteases"/>
    <property type="match status" value="1"/>
</dbReference>
<keyword evidence="3" id="KW-1185">Reference proteome</keyword>
<proteinExistence type="predicted"/>
<dbReference type="Gene3D" id="3.30.300.50">
    <property type="match status" value="1"/>
</dbReference>
<keyword evidence="1" id="KW-0732">Signal</keyword>
<evidence type="ECO:0000256" key="1">
    <source>
        <dbReference type="SAM" id="SignalP"/>
    </source>
</evidence>
<dbReference type="Gene3D" id="2.40.10.10">
    <property type="entry name" value="Trypsin-like serine proteases"/>
    <property type="match status" value="2"/>
</dbReference>
<gene>
    <name evidence="2" type="ORF">HLB23_37400</name>
</gene>
<dbReference type="EMBL" id="JABELX010000022">
    <property type="protein sequence ID" value="NNH75462.1"/>
    <property type="molecule type" value="Genomic_DNA"/>
</dbReference>
<comment type="caution">
    <text evidence="2">The sequence shown here is derived from an EMBL/GenBank/DDBJ whole genome shotgun (WGS) entry which is preliminary data.</text>
</comment>
<dbReference type="InterPro" id="IPR009003">
    <property type="entry name" value="Peptidase_S1_PA"/>
</dbReference>
<accession>A0A849CA92</accession>
<dbReference type="GO" id="GO:0004252">
    <property type="term" value="F:serine-type endopeptidase activity"/>
    <property type="evidence" value="ECO:0007669"/>
    <property type="project" value="InterPro"/>
</dbReference>
<feature type="chain" id="PRO_5032876761" evidence="1">
    <location>
        <begin position="36"/>
        <end position="454"/>
    </location>
</feature>
<dbReference type="InterPro" id="IPR018114">
    <property type="entry name" value="TRYPSIN_HIS"/>
</dbReference>
<keyword evidence="2" id="KW-0378">Hydrolase</keyword>
<dbReference type="AlphaFoldDB" id="A0A849CA92"/>
<name>A0A849CA92_9NOCA</name>
<dbReference type="Proteomes" id="UP000586827">
    <property type="component" value="Unassembled WGS sequence"/>
</dbReference>
<protein>
    <submittedName>
        <fullName evidence="2">Protease</fullName>
    </submittedName>
</protein>
<dbReference type="GO" id="GO:0006508">
    <property type="term" value="P:proteolysis"/>
    <property type="evidence" value="ECO:0007669"/>
    <property type="project" value="UniProtKB-KW"/>
</dbReference>